<sequence length="195" mass="22308">MGLTEDVRRIIDADRDWMRQRFLMDTPFPPQIVWHPDPDSLPFPLLTSFVRSWRDMPRVDGGLPSVDDFDIVDFRKPMKYLMYLDVLDGGADFQYRVYGTGISQVSGFDLTGMRLSETHIPPVTRDFMMACYGAVVSRRDLLFTEHHPPVHFKIATWSRVLAPLVDATGAVARIVAINYPDRLRDPTDGVRPLTP</sequence>
<comment type="caution">
    <text evidence="1">The sequence shown here is derived from an EMBL/GenBank/DDBJ whole genome shotgun (WGS) entry which is preliminary data.</text>
</comment>
<evidence type="ECO:0000313" key="2">
    <source>
        <dbReference type="Proteomes" id="UP000539372"/>
    </source>
</evidence>
<evidence type="ECO:0008006" key="3">
    <source>
        <dbReference type="Google" id="ProtNLM"/>
    </source>
</evidence>
<keyword evidence="2" id="KW-1185">Reference proteome</keyword>
<proteinExistence type="predicted"/>
<gene>
    <name evidence="1" type="ORF">HH303_00090</name>
</gene>
<name>A0A7Y0DXY1_9PROT</name>
<evidence type="ECO:0000313" key="1">
    <source>
        <dbReference type="EMBL" id="NMM42856.1"/>
    </source>
</evidence>
<protein>
    <recommendedName>
        <fullName evidence="3">PAS domain-containing protein</fullName>
    </recommendedName>
</protein>
<dbReference type="RefSeq" id="WP_169623178.1">
    <property type="nucleotide sequence ID" value="NZ_JABBNT010000001.1"/>
</dbReference>
<organism evidence="1 2">
    <name type="scientific">Pacificispira spongiicola</name>
    <dbReference type="NCBI Taxonomy" id="2729598"/>
    <lineage>
        <taxon>Bacteria</taxon>
        <taxon>Pseudomonadati</taxon>
        <taxon>Pseudomonadota</taxon>
        <taxon>Alphaproteobacteria</taxon>
        <taxon>Rhodospirillales</taxon>
        <taxon>Rhodospirillaceae</taxon>
        <taxon>Pacificispira</taxon>
    </lineage>
</organism>
<dbReference type="EMBL" id="JABBNT010000001">
    <property type="protein sequence ID" value="NMM42856.1"/>
    <property type="molecule type" value="Genomic_DNA"/>
</dbReference>
<accession>A0A7Y0DXY1</accession>
<reference evidence="1 2" key="1">
    <citation type="submission" date="2020-04" db="EMBL/GenBank/DDBJ databases">
        <title>Rhodospirillaceae bacterium KN72 isolated from deep sea.</title>
        <authorList>
            <person name="Zhang D.-C."/>
        </authorList>
    </citation>
    <scope>NUCLEOTIDE SEQUENCE [LARGE SCALE GENOMIC DNA]</scope>
    <source>
        <strain evidence="1 2">KN72</strain>
    </source>
</reference>
<dbReference type="AlphaFoldDB" id="A0A7Y0DXY1"/>
<dbReference type="Proteomes" id="UP000539372">
    <property type="component" value="Unassembled WGS sequence"/>
</dbReference>